<dbReference type="Proteomes" id="UP000653797">
    <property type="component" value="Unassembled WGS sequence"/>
</dbReference>
<proteinExistence type="predicted"/>
<dbReference type="RefSeq" id="WP_191038904.1">
    <property type="nucleotide sequence ID" value="NZ_JACXAA010000003.1"/>
</dbReference>
<comment type="caution">
    <text evidence="2">The sequence shown here is derived from an EMBL/GenBank/DDBJ whole genome shotgun (WGS) entry which is preliminary data.</text>
</comment>
<evidence type="ECO:0000313" key="3">
    <source>
        <dbReference type="Proteomes" id="UP000653797"/>
    </source>
</evidence>
<keyword evidence="3" id="KW-1185">Reference proteome</keyword>
<accession>A0A927GCZ8</accession>
<name>A0A927GCZ8_9BACT</name>
<sequence>MKTLITSLLFALAIAGSSISFAQDGNALADLTPITQTTVRPVLNGKVDVVVGKTDSNLLIEVVDQQGRTLANKSINKQVVPSRIRFDLRELPDGVYELVITEGNTRQVSDIVLNTHTSATYRTVTMS</sequence>
<keyword evidence="1" id="KW-0732">Signal</keyword>
<feature type="chain" id="PRO_5037978220" description="T9SS type A sorting domain-containing protein" evidence="1">
    <location>
        <begin position="23"/>
        <end position="127"/>
    </location>
</feature>
<organism evidence="2 3">
    <name type="scientific">Spirosoma validum</name>
    <dbReference type="NCBI Taxonomy" id="2771355"/>
    <lineage>
        <taxon>Bacteria</taxon>
        <taxon>Pseudomonadati</taxon>
        <taxon>Bacteroidota</taxon>
        <taxon>Cytophagia</taxon>
        <taxon>Cytophagales</taxon>
        <taxon>Cytophagaceae</taxon>
        <taxon>Spirosoma</taxon>
    </lineage>
</organism>
<reference evidence="2" key="1">
    <citation type="submission" date="2020-09" db="EMBL/GenBank/DDBJ databases">
        <authorList>
            <person name="Kim M.K."/>
        </authorList>
    </citation>
    <scope>NUCLEOTIDE SEQUENCE</scope>
    <source>
        <strain evidence="2">BT704</strain>
    </source>
</reference>
<evidence type="ECO:0000313" key="2">
    <source>
        <dbReference type="EMBL" id="MBD2753277.1"/>
    </source>
</evidence>
<evidence type="ECO:0000256" key="1">
    <source>
        <dbReference type="SAM" id="SignalP"/>
    </source>
</evidence>
<dbReference type="EMBL" id="JACXAA010000003">
    <property type="protein sequence ID" value="MBD2753277.1"/>
    <property type="molecule type" value="Genomic_DNA"/>
</dbReference>
<evidence type="ECO:0008006" key="4">
    <source>
        <dbReference type="Google" id="ProtNLM"/>
    </source>
</evidence>
<feature type="signal peptide" evidence="1">
    <location>
        <begin position="1"/>
        <end position="22"/>
    </location>
</feature>
<protein>
    <recommendedName>
        <fullName evidence="4">T9SS type A sorting domain-containing protein</fullName>
    </recommendedName>
</protein>
<gene>
    <name evidence="2" type="ORF">IC230_10285</name>
</gene>
<dbReference type="AlphaFoldDB" id="A0A927GCZ8"/>